<reference evidence="1 2" key="1">
    <citation type="journal article" date="2013" name="Genome Announc.">
        <title>Draft Genome Sequence of Shewanella decolorationis S12, a Dye-Degrading Bacterium Isolated from a Wastewater Treatment Plant.</title>
        <authorList>
            <person name="Xu M."/>
            <person name="Fang Y."/>
            <person name="Liu J."/>
            <person name="Chen X."/>
            <person name="Sun G."/>
            <person name="Guo J."/>
            <person name="Hua Z."/>
            <person name="Tu Q."/>
            <person name="Wu L."/>
            <person name="Zhou J."/>
            <person name="Liu X."/>
        </authorList>
    </citation>
    <scope>NUCLEOTIDE SEQUENCE [LARGE SCALE GENOMIC DNA]</scope>
    <source>
        <strain evidence="1 2">S12</strain>
    </source>
</reference>
<name>A0ABP2Z6P5_9GAMM</name>
<dbReference type="EMBL" id="AXZL01000049">
    <property type="protein sequence ID" value="ESE42561.1"/>
    <property type="molecule type" value="Genomic_DNA"/>
</dbReference>
<gene>
    <name evidence="1" type="ORF">SHD_0819</name>
</gene>
<keyword evidence="2" id="KW-1185">Reference proteome</keyword>
<proteinExistence type="predicted"/>
<evidence type="ECO:0000313" key="1">
    <source>
        <dbReference type="EMBL" id="ESE42561.1"/>
    </source>
</evidence>
<accession>A0ABP2Z6P5</accession>
<evidence type="ECO:0000313" key="2">
    <source>
        <dbReference type="Proteomes" id="UP000017548"/>
    </source>
</evidence>
<protein>
    <submittedName>
        <fullName evidence="1">Uncharacterized protein</fullName>
    </submittedName>
</protein>
<organism evidence="1 2">
    <name type="scientific">Shewanella decolorationis S12</name>
    <dbReference type="NCBI Taxonomy" id="1353536"/>
    <lineage>
        <taxon>Bacteria</taxon>
        <taxon>Pseudomonadati</taxon>
        <taxon>Pseudomonadota</taxon>
        <taxon>Gammaproteobacteria</taxon>
        <taxon>Alteromonadales</taxon>
        <taxon>Shewanellaceae</taxon>
        <taxon>Shewanella</taxon>
    </lineage>
</organism>
<dbReference type="Proteomes" id="UP000017548">
    <property type="component" value="Unassembled WGS sequence"/>
</dbReference>
<sequence length="200" mass="22499">MNVKEVNMAILDWLKNLLSPKAKPQSQATDLQTIFSEALAPSLSLPSQQVYPIVTPAMRPDLAAYQIHCLLNKQDKQRLDALLAEMAFAPVVEKDAASSKLLLHAQGPSHVFLHQYADFAGFCVLLISNDIALLQRLIAFKAAPPAPWESFLDVDPDSLGSLQGNIEFWCDTFWRPYWLSLSEAERSQYPANWREFSESH</sequence>
<comment type="caution">
    <text evidence="1">The sequence shown here is derived from an EMBL/GenBank/DDBJ whole genome shotgun (WGS) entry which is preliminary data.</text>
</comment>